<feature type="domain" description="Potassium channel tetramerisation-type BTB" evidence="3">
    <location>
        <begin position="88"/>
        <end position="171"/>
    </location>
</feature>
<proteinExistence type="predicted"/>
<dbReference type="GO" id="GO:0051260">
    <property type="term" value="P:protein homooligomerization"/>
    <property type="evidence" value="ECO:0007669"/>
    <property type="project" value="InterPro"/>
</dbReference>
<dbReference type="InterPro" id="IPR045068">
    <property type="entry name" value="BACURD1-3"/>
</dbReference>
<keyword evidence="5" id="KW-1185">Reference proteome</keyword>
<dbReference type="CDD" id="cd18316">
    <property type="entry name" value="BTB_POZ_KCTD-like"/>
    <property type="match status" value="1"/>
</dbReference>
<dbReference type="eggNOG" id="ENOG502S5RA">
    <property type="taxonomic scope" value="Eukaryota"/>
</dbReference>
<dbReference type="AlphaFoldDB" id="V9F3V3"/>
<dbReference type="InterPro" id="IPR011333">
    <property type="entry name" value="SKP1/BTB/POZ_sf"/>
</dbReference>
<keyword evidence="2" id="KW-0732">Signal</keyword>
<evidence type="ECO:0000256" key="1">
    <source>
        <dbReference type="SAM" id="MobiDB-lite"/>
    </source>
</evidence>
<reference evidence="4 5" key="1">
    <citation type="submission" date="2013-11" db="EMBL/GenBank/DDBJ databases">
        <title>The Genome Sequence of Phytophthora parasitica P1569.</title>
        <authorList>
            <consortium name="The Broad Institute Genomics Platform"/>
            <person name="Russ C."/>
            <person name="Tyler B."/>
            <person name="Panabieres F."/>
            <person name="Shan W."/>
            <person name="Tripathy S."/>
            <person name="Grunwald N."/>
            <person name="Machado M."/>
            <person name="Johnson C.S."/>
            <person name="Arredondo F."/>
            <person name="Hong C."/>
            <person name="Coffey M."/>
            <person name="Young S.K."/>
            <person name="Zeng Q."/>
            <person name="Gargeya S."/>
            <person name="Fitzgerald M."/>
            <person name="Abouelleil A."/>
            <person name="Alvarado L."/>
            <person name="Chapman S.B."/>
            <person name="Gainer-Dewar J."/>
            <person name="Goldberg J."/>
            <person name="Griggs A."/>
            <person name="Gujja S."/>
            <person name="Hansen M."/>
            <person name="Howarth C."/>
            <person name="Imamovic A."/>
            <person name="Ireland A."/>
            <person name="Larimer J."/>
            <person name="McCowan C."/>
            <person name="Murphy C."/>
            <person name="Pearson M."/>
            <person name="Poon T.W."/>
            <person name="Priest M."/>
            <person name="Roberts A."/>
            <person name="Saif S."/>
            <person name="Shea T."/>
            <person name="Sykes S."/>
            <person name="Wortman J."/>
            <person name="Nusbaum C."/>
            <person name="Birren B."/>
        </authorList>
    </citation>
    <scope>NUCLEOTIDE SEQUENCE [LARGE SCALE GENOMIC DNA]</scope>
    <source>
        <strain evidence="4 5">P1569</strain>
    </source>
</reference>
<dbReference type="Proteomes" id="UP000018721">
    <property type="component" value="Unassembled WGS sequence"/>
</dbReference>
<dbReference type="SUPFAM" id="SSF54695">
    <property type="entry name" value="POZ domain"/>
    <property type="match status" value="1"/>
</dbReference>
<evidence type="ECO:0000313" key="4">
    <source>
        <dbReference type="EMBL" id="ETI45403.1"/>
    </source>
</evidence>
<dbReference type="HOGENOM" id="CLU_104410_0_0_1"/>
<feature type="chain" id="PRO_5004776018" description="Potassium channel tetramerisation-type BTB domain-containing protein" evidence="2">
    <location>
        <begin position="22"/>
        <end position="246"/>
    </location>
</feature>
<name>V9F3V3_PHYNI</name>
<protein>
    <recommendedName>
        <fullName evidence="3">Potassium channel tetramerisation-type BTB domain-containing protein</fullName>
    </recommendedName>
</protein>
<dbReference type="InterPro" id="IPR003131">
    <property type="entry name" value="T1-type_BTB"/>
</dbReference>
<evidence type="ECO:0000313" key="5">
    <source>
        <dbReference type="Proteomes" id="UP000018721"/>
    </source>
</evidence>
<dbReference type="OrthoDB" id="2414723at2759"/>
<accession>V9F3V3</accession>
<sequence>MARATLLHCYFFFLYLLLMLSRERLRRELEREWALIESAEKKLVGEKKKVVTEWVSVEDAQREYDAKRDEFEKNVSKHFSFLPDDTVIVFNVGGQLFKSTVKVWTRDRFSILAHLCMKSPQLRPDKDGSFFFDRDFWVFQFIHVFLRDNKLPDAVEELRELYCEASFYRLGLLRHAIEARMIGEDAMAANVLQLRPGNAINLPAAAVVEEKDGKSASPVTESSKLKIPSKYSELPDPFGFTSKKQR</sequence>
<gene>
    <name evidence="4" type="ORF">F443_09999</name>
</gene>
<feature type="region of interest" description="Disordered" evidence="1">
    <location>
        <begin position="209"/>
        <end position="246"/>
    </location>
</feature>
<feature type="signal peptide" evidence="2">
    <location>
        <begin position="1"/>
        <end position="21"/>
    </location>
</feature>
<evidence type="ECO:0000259" key="3">
    <source>
        <dbReference type="Pfam" id="PF02214"/>
    </source>
</evidence>
<dbReference type="EMBL" id="ANIZ01001702">
    <property type="protein sequence ID" value="ETI45403.1"/>
    <property type="molecule type" value="Genomic_DNA"/>
</dbReference>
<dbReference type="Pfam" id="PF02214">
    <property type="entry name" value="BTB_2"/>
    <property type="match status" value="1"/>
</dbReference>
<dbReference type="PANTHER" id="PTHR11145">
    <property type="entry name" value="BTB/POZ DOMAIN-CONTAINING ADAPTER FOR CUL3-MEDIATED RHOA DEGRADATION PROTEIN FAMILY MEMBER"/>
    <property type="match status" value="1"/>
</dbReference>
<evidence type="ECO:0000256" key="2">
    <source>
        <dbReference type="SAM" id="SignalP"/>
    </source>
</evidence>
<dbReference type="Gene3D" id="3.30.710.10">
    <property type="entry name" value="Potassium Channel Kv1.1, Chain A"/>
    <property type="match status" value="1"/>
</dbReference>
<dbReference type="PANTHER" id="PTHR11145:SF8">
    <property type="entry name" value="RE57120P"/>
    <property type="match status" value="1"/>
</dbReference>
<comment type="caution">
    <text evidence="4">The sequence shown here is derived from an EMBL/GenBank/DDBJ whole genome shotgun (WGS) entry which is preliminary data.</text>
</comment>
<organism evidence="4 5">
    <name type="scientific">Phytophthora nicotianae P1569</name>
    <dbReference type="NCBI Taxonomy" id="1317065"/>
    <lineage>
        <taxon>Eukaryota</taxon>
        <taxon>Sar</taxon>
        <taxon>Stramenopiles</taxon>
        <taxon>Oomycota</taxon>
        <taxon>Peronosporomycetes</taxon>
        <taxon>Peronosporales</taxon>
        <taxon>Peronosporaceae</taxon>
        <taxon>Phytophthora</taxon>
    </lineage>
</organism>